<name>A0A9R1UCX4_LACSA</name>
<organism evidence="1 2">
    <name type="scientific">Lactuca sativa</name>
    <name type="common">Garden lettuce</name>
    <dbReference type="NCBI Taxonomy" id="4236"/>
    <lineage>
        <taxon>Eukaryota</taxon>
        <taxon>Viridiplantae</taxon>
        <taxon>Streptophyta</taxon>
        <taxon>Embryophyta</taxon>
        <taxon>Tracheophyta</taxon>
        <taxon>Spermatophyta</taxon>
        <taxon>Magnoliopsida</taxon>
        <taxon>eudicotyledons</taxon>
        <taxon>Gunneridae</taxon>
        <taxon>Pentapetalae</taxon>
        <taxon>asterids</taxon>
        <taxon>campanulids</taxon>
        <taxon>Asterales</taxon>
        <taxon>Asteraceae</taxon>
        <taxon>Cichorioideae</taxon>
        <taxon>Cichorieae</taxon>
        <taxon>Lactucinae</taxon>
        <taxon>Lactuca</taxon>
    </lineage>
</organism>
<protein>
    <recommendedName>
        <fullName evidence="3">ATP-dependent DNA helicase</fullName>
    </recommendedName>
</protein>
<accession>A0A9R1UCX4</accession>
<dbReference type="EMBL" id="NBSK02000009">
    <property type="protein sequence ID" value="KAJ0184827.1"/>
    <property type="molecule type" value="Genomic_DNA"/>
</dbReference>
<evidence type="ECO:0000313" key="1">
    <source>
        <dbReference type="EMBL" id="KAJ0184827.1"/>
    </source>
</evidence>
<dbReference type="InterPro" id="IPR027417">
    <property type="entry name" value="P-loop_NTPase"/>
</dbReference>
<proteinExistence type="predicted"/>
<comment type="caution">
    <text evidence="1">The sequence shown here is derived from an EMBL/GenBank/DDBJ whole genome shotgun (WGS) entry which is preliminary data.</text>
</comment>
<evidence type="ECO:0000313" key="2">
    <source>
        <dbReference type="Proteomes" id="UP000235145"/>
    </source>
</evidence>
<dbReference type="Proteomes" id="UP000235145">
    <property type="component" value="Unassembled WGS sequence"/>
</dbReference>
<keyword evidence="2" id="KW-1185">Reference proteome</keyword>
<dbReference type="AlphaFoldDB" id="A0A9R1UCX4"/>
<evidence type="ECO:0008006" key="3">
    <source>
        <dbReference type="Google" id="ProtNLM"/>
    </source>
</evidence>
<dbReference type="SUPFAM" id="SSF52540">
    <property type="entry name" value="P-loop containing nucleoside triphosphate hydrolases"/>
    <property type="match status" value="1"/>
</dbReference>
<sequence>MTINKSQGQLLRKIGIYLLQPVFAHGQLYVAFSRATSPDSIKILINNSDTSKNNETKNVVFKDLLHKVTSTEFYNIIACPTFQHRYYFSFYSYAFHYLKTSYMFIEFYILIQIYSLPLHISLY</sequence>
<gene>
    <name evidence="1" type="ORF">LSAT_V11C900493950</name>
</gene>
<reference evidence="1 2" key="1">
    <citation type="journal article" date="2017" name="Nat. Commun.">
        <title>Genome assembly with in vitro proximity ligation data and whole-genome triplication in lettuce.</title>
        <authorList>
            <person name="Reyes-Chin-Wo S."/>
            <person name="Wang Z."/>
            <person name="Yang X."/>
            <person name="Kozik A."/>
            <person name="Arikit S."/>
            <person name="Song C."/>
            <person name="Xia L."/>
            <person name="Froenicke L."/>
            <person name="Lavelle D.O."/>
            <person name="Truco M.J."/>
            <person name="Xia R."/>
            <person name="Zhu S."/>
            <person name="Xu C."/>
            <person name="Xu H."/>
            <person name="Xu X."/>
            <person name="Cox K."/>
            <person name="Korf I."/>
            <person name="Meyers B.C."/>
            <person name="Michelmore R.W."/>
        </authorList>
    </citation>
    <scope>NUCLEOTIDE SEQUENCE [LARGE SCALE GENOMIC DNA]</scope>
    <source>
        <strain evidence="2">cv. Salinas</strain>
        <tissue evidence="1">Seedlings</tissue>
    </source>
</reference>